<dbReference type="Proteomes" id="UP000694402">
    <property type="component" value="Unassembled WGS sequence"/>
</dbReference>
<evidence type="ECO:0000256" key="3">
    <source>
        <dbReference type="ARBA" id="ARBA00024214"/>
    </source>
</evidence>
<sequence length="89" mass="9946">MNMISSNMDGLKTFHVDKLSSAHVYLRMPKGLTIEDIPKEVLIDCVQLVKNNSIQGCKMNNFNVVTMGKPKKNRGHGCRPNRFPSAQGD</sequence>
<evidence type="ECO:0000256" key="4">
    <source>
        <dbReference type="SAM" id="MobiDB-lite"/>
    </source>
</evidence>
<dbReference type="PANTHER" id="PTHR13049:SF2">
    <property type="entry name" value="COILED-COIL DOMAIN-CONTAINING PROTEIN 25"/>
    <property type="match status" value="1"/>
</dbReference>
<evidence type="ECO:0000256" key="2">
    <source>
        <dbReference type="ARBA" id="ARBA00016700"/>
    </source>
</evidence>
<feature type="region of interest" description="Disordered" evidence="4">
    <location>
        <begin position="68"/>
        <end position="89"/>
    </location>
</feature>
<reference evidence="7" key="1">
    <citation type="journal article" date="2018" name="PLoS ONE">
        <title>Chinook salmon (Oncorhynchus tshawytscha) genome and transcriptome.</title>
        <authorList>
            <person name="Christensen K.A."/>
            <person name="Leong J.S."/>
            <person name="Sakhrani D."/>
            <person name="Biagi C.A."/>
            <person name="Minkley D.R."/>
            <person name="Withler R.E."/>
            <person name="Rondeau E.B."/>
            <person name="Koop B.F."/>
            <person name="Devlin R.H."/>
        </authorList>
    </citation>
    <scope>NUCLEOTIDE SEQUENCE [LARGE SCALE GENOMIC DNA]</scope>
</reference>
<evidence type="ECO:0000313" key="7">
    <source>
        <dbReference type="Proteomes" id="UP000694402"/>
    </source>
</evidence>
<dbReference type="PANTHER" id="PTHR13049">
    <property type="entry name" value="DUF814-RELATED"/>
    <property type="match status" value="1"/>
</dbReference>
<keyword evidence="7" id="KW-1185">Reference proteome</keyword>
<comment type="subunit">
    <text evidence="3">Interacts (via cytoplasmic region) with ILK.</text>
</comment>
<evidence type="ECO:0000313" key="6">
    <source>
        <dbReference type="Ensembl" id="ENSOTSP00005156452.1"/>
    </source>
</evidence>
<reference evidence="6" key="3">
    <citation type="submission" date="2025-09" db="UniProtKB">
        <authorList>
            <consortium name="Ensembl"/>
        </authorList>
    </citation>
    <scope>IDENTIFICATION</scope>
</reference>
<dbReference type="GeneTree" id="ENSGT00390000004380"/>
<comment type="similarity">
    <text evidence="1">Belongs to the CCDC25 family.</text>
</comment>
<dbReference type="AlphaFoldDB" id="A0AAZ3STJ0"/>
<protein>
    <recommendedName>
        <fullName evidence="2">Coiled-coil domain-containing protein 25</fullName>
    </recommendedName>
</protein>
<name>A0AAZ3STJ0_ONCTS</name>
<accession>A0AAZ3STJ0</accession>
<reference evidence="6" key="2">
    <citation type="submission" date="2025-08" db="UniProtKB">
        <authorList>
            <consortium name="Ensembl"/>
        </authorList>
    </citation>
    <scope>IDENTIFICATION</scope>
</reference>
<organism evidence="6 7">
    <name type="scientific">Oncorhynchus tshawytscha</name>
    <name type="common">Chinook salmon</name>
    <name type="synonym">Salmo tshawytscha</name>
    <dbReference type="NCBI Taxonomy" id="74940"/>
    <lineage>
        <taxon>Eukaryota</taxon>
        <taxon>Metazoa</taxon>
        <taxon>Chordata</taxon>
        <taxon>Craniata</taxon>
        <taxon>Vertebrata</taxon>
        <taxon>Euteleostomi</taxon>
        <taxon>Actinopterygii</taxon>
        <taxon>Neopterygii</taxon>
        <taxon>Teleostei</taxon>
        <taxon>Protacanthopterygii</taxon>
        <taxon>Salmoniformes</taxon>
        <taxon>Salmonidae</taxon>
        <taxon>Salmoninae</taxon>
        <taxon>Oncorhynchus</taxon>
    </lineage>
</organism>
<dbReference type="Pfam" id="PF05670">
    <property type="entry name" value="NFACT-R_1"/>
    <property type="match status" value="1"/>
</dbReference>
<proteinExistence type="inferred from homology"/>
<evidence type="ECO:0000259" key="5">
    <source>
        <dbReference type="Pfam" id="PF05670"/>
    </source>
</evidence>
<feature type="domain" description="NFACT RNA-binding" evidence="5">
    <location>
        <begin position="13"/>
        <end position="67"/>
    </location>
</feature>
<dbReference type="InterPro" id="IPR008532">
    <property type="entry name" value="NFACT_RNA-bd"/>
</dbReference>
<feature type="compositionally biased region" description="Basic residues" evidence="4">
    <location>
        <begin position="69"/>
        <end position="79"/>
    </location>
</feature>
<dbReference type="Ensembl" id="ENSOTST00005185332.1">
    <property type="protein sequence ID" value="ENSOTSP00005156452.1"/>
    <property type="gene ID" value="ENSOTSG00005050435.1"/>
</dbReference>
<evidence type="ECO:0000256" key="1">
    <source>
        <dbReference type="ARBA" id="ARBA00008998"/>
    </source>
</evidence>
<dbReference type="InterPro" id="IPR039730">
    <property type="entry name" value="Jlp2/Ccd25"/>
</dbReference>